<keyword evidence="1" id="KW-0472">Membrane</keyword>
<sequence length="842" mass="95945">MDDRILTKKYKKNNIIMIVIVLIILSLTGCKSMVRSVAAVDNVRDTTTSSKHKNVKADESKNGITMSLSYGYSNTTKYGRYMNVKFNILSKHTYQKGAVSIILPNSDQDNLRYSKTIQMKANKELVVNMQVPITNNLDTMYVKIEDAKGKTLIDRKETLKLNAYNDAEYVGVLSDDSSGLSYLSNTDSKIFYLTEENIPEESLGLDTLDVILVDNFDTSKLDEKQVEAIKEWVKRGGTLVVGTGEYADKTLSFFENGFLNITTKELKSVKTNYNMDSNDSTIVSIKDKKNTENLQIINKNEDNRITKKVLTMSILNSKAILEDKGTKLMYSNEIGNGTVDIFTTNLRLESDEWDTIGNNIWKEIESTLSDSKVQQLAIERQGFTNEYHLFDAVTNPFVKKAPNIVWYVLILLIYVFFVGPILYLILKKMEKRELTWIIVPSLSILTTLIVFLCGSSTRIEKPYVGYVSVLEVGKNQVATEKNYFSITAPDNKSYNFNMNNRYNVAALSSSIYNYGYFDSVSTKNVTSYKSSVVQSPDETSIQVRNYEAFTPTYYKQESVRTFKGTIDSDLNYKDYHLYGTIQNNLGSNIKNAVVFHNNNVINVGNINNKEQIDISQKQATKLQSIKEVFTNENLIQKITHPKDGKKATYQESVEENALKYAIQTYLFGKSNTSYLIGFVDTNSVSEIFKDLKLQSTGVQLVVIPIEVNSINNDYETVYNIESYMSVVEGDYSTVYRTMGGKELTSYYNFDNDKKILSVDYPEELNHTFTRKTWDGFTGDIYFYNVITKRYDLIFNSRTARSAKQLENYLDKNNNLLVKYVVDTDVVSDNCTLPYLTIVREAN</sequence>
<evidence type="ECO:0000256" key="1">
    <source>
        <dbReference type="SAM" id="Phobius"/>
    </source>
</evidence>
<dbReference type="InterPro" id="IPR029062">
    <property type="entry name" value="Class_I_gatase-like"/>
</dbReference>
<feature type="transmembrane region" description="Helical" evidence="1">
    <location>
        <begin position="404"/>
        <end position="426"/>
    </location>
</feature>
<dbReference type="Proteomes" id="UP000595897">
    <property type="component" value="Chromosome"/>
</dbReference>
<dbReference type="AlphaFoldDB" id="A0A7R7ENU8"/>
<evidence type="ECO:0000313" key="3">
    <source>
        <dbReference type="Proteomes" id="UP000595897"/>
    </source>
</evidence>
<dbReference type="Gene3D" id="3.40.50.880">
    <property type="match status" value="1"/>
</dbReference>
<feature type="transmembrane region" description="Helical" evidence="1">
    <location>
        <begin position="433"/>
        <end position="452"/>
    </location>
</feature>
<name>A0A7R7ENU8_9FIRM</name>
<dbReference type="KEGG" id="ahb:bsdtb5_35280"/>
<gene>
    <name evidence="2" type="ORF">bsdtb5_35280</name>
</gene>
<dbReference type="EMBL" id="AP024169">
    <property type="protein sequence ID" value="BCN32233.1"/>
    <property type="molecule type" value="Genomic_DNA"/>
</dbReference>
<keyword evidence="3" id="KW-1185">Reference proteome</keyword>
<keyword evidence="1" id="KW-1133">Transmembrane helix</keyword>
<accession>A0A7R7ENU8</accession>
<reference evidence="2 3" key="1">
    <citation type="submission" date="2020-11" db="EMBL/GenBank/DDBJ databases">
        <title>Draft genome sequencing of a Lachnospiraceae strain isolated from anoxic soil subjected to BSD treatment.</title>
        <authorList>
            <person name="Uek A."/>
            <person name="Tonouchi A."/>
        </authorList>
    </citation>
    <scope>NUCLEOTIDE SEQUENCE [LARGE SCALE GENOMIC DNA]</scope>
    <source>
        <strain evidence="2 3">TB5</strain>
    </source>
</reference>
<proteinExistence type="predicted"/>
<protein>
    <submittedName>
        <fullName evidence="2">Uncharacterized protein</fullName>
    </submittedName>
</protein>
<dbReference type="RefSeq" id="WP_271713295.1">
    <property type="nucleotide sequence ID" value="NZ_AP024169.1"/>
</dbReference>
<evidence type="ECO:0000313" key="2">
    <source>
        <dbReference type="EMBL" id="BCN32233.1"/>
    </source>
</evidence>
<dbReference type="PROSITE" id="PS51257">
    <property type="entry name" value="PROKAR_LIPOPROTEIN"/>
    <property type="match status" value="1"/>
</dbReference>
<dbReference type="SUPFAM" id="SSF52317">
    <property type="entry name" value="Class I glutamine amidotransferase-like"/>
    <property type="match status" value="1"/>
</dbReference>
<keyword evidence="1" id="KW-0812">Transmembrane</keyword>
<organism evidence="2 3">
    <name type="scientific">Anaeromicropila herbilytica</name>
    <dbReference type="NCBI Taxonomy" id="2785025"/>
    <lineage>
        <taxon>Bacteria</taxon>
        <taxon>Bacillati</taxon>
        <taxon>Bacillota</taxon>
        <taxon>Clostridia</taxon>
        <taxon>Lachnospirales</taxon>
        <taxon>Lachnospiraceae</taxon>
        <taxon>Anaeromicropila</taxon>
    </lineage>
</organism>